<dbReference type="InterPro" id="IPR020845">
    <property type="entry name" value="AMP-binding_CS"/>
</dbReference>
<dbReference type="FunFam" id="3.30.300.30:FF:000008">
    <property type="entry name" value="2,3-dihydroxybenzoate-AMP ligase"/>
    <property type="match status" value="1"/>
</dbReference>
<dbReference type="RefSeq" id="WP_269333666.1">
    <property type="nucleotide sequence ID" value="NZ_JAMZFT010000004.1"/>
</dbReference>
<dbReference type="GO" id="GO:0006631">
    <property type="term" value="P:fatty acid metabolic process"/>
    <property type="evidence" value="ECO:0007669"/>
    <property type="project" value="TreeGrafter"/>
</dbReference>
<dbReference type="EMBL" id="JAMZFT010000004">
    <property type="protein sequence ID" value="MCP1337697.1"/>
    <property type="molecule type" value="Genomic_DNA"/>
</dbReference>
<dbReference type="GO" id="GO:0031956">
    <property type="term" value="F:medium-chain fatty acid-CoA ligase activity"/>
    <property type="evidence" value="ECO:0007669"/>
    <property type="project" value="TreeGrafter"/>
</dbReference>
<feature type="domain" description="AMP-binding enzyme C-terminal" evidence="7">
    <location>
        <begin position="421"/>
        <end position="496"/>
    </location>
</feature>
<name>A0A9J6PG40_9PROT</name>
<accession>A0A9J6PG40</accession>
<organism evidence="8 9">
    <name type="scientific">Futiania mangrovi</name>
    <dbReference type="NCBI Taxonomy" id="2959716"/>
    <lineage>
        <taxon>Bacteria</taxon>
        <taxon>Pseudomonadati</taxon>
        <taxon>Pseudomonadota</taxon>
        <taxon>Alphaproteobacteria</taxon>
        <taxon>Futianiales</taxon>
        <taxon>Futianiaceae</taxon>
        <taxon>Futiania</taxon>
    </lineage>
</organism>
<dbReference type="SUPFAM" id="SSF56801">
    <property type="entry name" value="Acetyl-CoA synthetase-like"/>
    <property type="match status" value="1"/>
</dbReference>
<dbReference type="Proteomes" id="UP001055804">
    <property type="component" value="Unassembled WGS sequence"/>
</dbReference>
<proteinExistence type="inferred from homology"/>
<evidence type="ECO:0000256" key="4">
    <source>
        <dbReference type="ARBA" id="ARBA00066616"/>
    </source>
</evidence>
<reference evidence="8" key="1">
    <citation type="submission" date="2022-06" db="EMBL/GenBank/DDBJ databases">
        <title>Isolation and Genomics of Futiania mangrovii gen. nov., sp. nov., a Rare and Metabolically-versatile member in the Class Alphaproteobacteria.</title>
        <authorList>
            <person name="Liu L."/>
            <person name="Huang W.-C."/>
            <person name="Pan J."/>
            <person name="Li J."/>
            <person name="Huang Y."/>
            <person name="Du H."/>
            <person name="Liu Y."/>
            <person name="Li M."/>
        </authorList>
    </citation>
    <scope>NUCLEOTIDE SEQUENCE</scope>
    <source>
        <strain evidence="8">FT118</strain>
    </source>
</reference>
<dbReference type="InterPro" id="IPR042099">
    <property type="entry name" value="ANL_N_sf"/>
</dbReference>
<evidence type="ECO:0000256" key="2">
    <source>
        <dbReference type="ARBA" id="ARBA00022598"/>
    </source>
</evidence>
<sequence length="510" mass="56092">MNIANLLRSTARSFADRQALSFGDRPVHTYGSLHDRAARLAAGLRGLPGMQPGDRVALAMKNCPQYFETMWACWQAGLCAVPINSKLHPREFAYIFENTGARLAFVTSDLAEALTPLSGEIDTLDRVVCVEDAEYETLCRHEPLEMQAVAESDPAWLFYTSGTTGRPKGAVLSHHALLAMTLRYYADVDHVGLDDHMIHCAPLSHASGLYSLPHIAKGSGHVIPASQGFDPAEVFDLIAMYPNATIFCAPTMVTRMTAHPGAEGVKPGQFRTIFYGGAPMYLEDLKRALAKFGPCLWQGYGQGEMPNTITFLSKAMHADTAHPRFEERLTTVGVPRTGVEVRIVDEDDNDLTPGEIGEVIARSDLCMSGYWNNPEASAKTLRGGWLHTGDLGSMDEEGFLTLKDRSKDLIISGGTNIYPREVEEALLIHPGVLECSVIGRHHPDWGEEVVAFVVTREGQRPSEAELDRVCLDNIARFKRPKAYFFIDALPKSAYGKILKSELREMLKAGA</sequence>
<evidence type="ECO:0000313" key="9">
    <source>
        <dbReference type="Proteomes" id="UP001055804"/>
    </source>
</evidence>
<evidence type="ECO:0000313" key="8">
    <source>
        <dbReference type="EMBL" id="MCP1337697.1"/>
    </source>
</evidence>
<comment type="catalytic activity">
    <reaction evidence="3">
        <text>3-(methylsulfanyl)propanoate + ATP + CoA = 3-(methylsulfanyl)propanoyl-CoA + AMP + diphosphate</text>
        <dbReference type="Rhea" id="RHEA:43052"/>
        <dbReference type="ChEBI" id="CHEBI:30616"/>
        <dbReference type="ChEBI" id="CHEBI:33019"/>
        <dbReference type="ChEBI" id="CHEBI:49016"/>
        <dbReference type="ChEBI" id="CHEBI:57287"/>
        <dbReference type="ChEBI" id="CHEBI:82815"/>
        <dbReference type="ChEBI" id="CHEBI:456215"/>
        <dbReference type="EC" id="6.2.1.44"/>
    </reaction>
    <physiologicalReaction direction="left-to-right" evidence="3">
        <dbReference type="Rhea" id="RHEA:43053"/>
    </physiologicalReaction>
</comment>
<evidence type="ECO:0000256" key="1">
    <source>
        <dbReference type="ARBA" id="ARBA00006432"/>
    </source>
</evidence>
<keyword evidence="2 8" id="KW-0436">Ligase</keyword>
<evidence type="ECO:0000256" key="3">
    <source>
        <dbReference type="ARBA" id="ARBA00051915"/>
    </source>
</evidence>
<protein>
    <recommendedName>
        <fullName evidence="5">3-methylmercaptopropionyl-CoA ligase</fullName>
        <ecNumber evidence="4">6.2.1.44</ecNumber>
    </recommendedName>
</protein>
<evidence type="ECO:0000256" key="5">
    <source>
        <dbReference type="ARBA" id="ARBA00067668"/>
    </source>
</evidence>
<dbReference type="InterPro" id="IPR025110">
    <property type="entry name" value="AMP-bd_C"/>
</dbReference>
<dbReference type="Pfam" id="PF13193">
    <property type="entry name" value="AMP-binding_C"/>
    <property type="match status" value="1"/>
</dbReference>
<feature type="domain" description="AMP-dependent synthetase/ligase" evidence="6">
    <location>
        <begin position="8"/>
        <end position="371"/>
    </location>
</feature>
<keyword evidence="9" id="KW-1185">Reference proteome</keyword>
<dbReference type="InterPro" id="IPR045851">
    <property type="entry name" value="AMP-bd_C_sf"/>
</dbReference>
<evidence type="ECO:0000259" key="6">
    <source>
        <dbReference type="Pfam" id="PF00501"/>
    </source>
</evidence>
<dbReference type="PROSITE" id="PS00455">
    <property type="entry name" value="AMP_BINDING"/>
    <property type="match status" value="1"/>
</dbReference>
<evidence type="ECO:0000259" key="7">
    <source>
        <dbReference type="Pfam" id="PF13193"/>
    </source>
</evidence>
<comment type="caution">
    <text evidence="8">The sequence shown here is derived from an EMBL/GenBank/DDBJ whole genome shotgun (WGS) entry which is preliminary data.</text>
</comment>
<comment type="similarity">
    <text evidence="1">Belongs to the ATP-dependent AMP-binding enzyme family.</text>
</comment>
<dbReference type="AlphaFoldDB" id="A0A9J6PG40"/>
<dbReference type="PANTHER" id="PTHR43201">
    <property type="entry name" value="ACYL-COA SYNTHETASE"/>
    <property type="match status" value="1"/>
</dbReference>
<dbReference type="Gene3D" id="3.30.300.30">
    <property type="match status" value="1"/>
</dbReference>
<dbReference type="Pfam" id="PF00501">
    <property type="entry name" value="AMP-binding"/>
    <property type="match status" value="1"/>
</dbReference>
<dbReference type="PANTHER" id="PTHR43201:SF5">
    <property type="entry name" value="MEDIUM-CHAIN ACYL-COA LIGASE ACSF2, MITOCHONDRIAL"/>
    <property type="match status" value="1"/>
</dbReference>
<gene>
    <name evidence="8" type="ORF">NJQ99_14845</name>
</gene>
<dbReference type="Gene3D" id="3.40.50.12780">
    <property type="entry name" value="N-terminal domain of ligase-like"/>
    <property type="match status" value="1"/>
</dbReference>
<dbReference type="EC" id="6.2.1.44" evidence="4"/>
<dbReference type="InterPro" id="IPR000873">
    <property type="entry name" value="AMP-dep_synth/lig_dom"/>
</dbReference>
<dbReference type="CDD" id="cd17631">
    <property type="entry name" value="FACL_FadD13-like"/>
    <property type="match status" value="1"/>
</dbReference>